<sequence>MSKGATIEPFHPDMPGRPALSTPIASDTTYKERKREPLRLPNRLQTYSTDSSDQYCGFEPSPDPAKPARTFRELPPDSATHTPDTQGSQALLAIDPQALSPDPTDLWTSRPDTPLQSVLTLQGPLDCHPYSESPETTPAQTMFTAMRSAFGGGANPGGHAMMAVQMELQQLKSAPILNPHFGMVTKYLDCLNRFMDAVIMTQGPGGVKLWLVEVQTFIRLLQKRTFQRMPLLPQERQAIMSFAAYWRQMVGPPYAMGRPEAQLVLITLTEFSQR</sequence>
<dbReference type="Proteomes" id="UP001182556">
    <property type="component" value="Unassembled WGS sequence"/>
</dbReference>
<proteinExistence type="predicted"/>
<protein>
    <submittedName>
        <fullName evidence="2">Uncharacterized protein</fullName>
    </submittedName>
</protein>
<evidence type="ECO:0000313" key="2">
    <source>
        <dbReference type="EMBL" id="KAK1924128.1"/>
    </source>
</evidence>
<reference evidence="2" key="1">
    <citation type="submission" date="2023-02" db="EMBL/GenBank/DDBJ databases">
        <title>Identification and recombinant expression of a fungal hydrolase from Papiliotrema laurentii that hydrolyzes apple cutin and clears colloidal polyester polyurethane.</title>
        <authorList>
            <consortium name="DOE Joint Genome Institute"/>
            <person name="Roman V.A."/>
            <person name="Bojanowski C."/>
            <person name="Crable B.R."/>
            <person name="Wagner D.N."/>
            <person name="Hung C.S."/>
            <person name="Nadeau L.J."/>
            <person name="Schratz L."/>
            <person name="Haridas S."/>
            <person name="Pangilinan J."/>
            <person name="Lipzen A."/>
            <person name="Na H."/>
            <person name="Yan M."/>
            <person name="Ng V."/>
            <person name="Grigoriev I.V."/>
            <person name="Spatafora J.W."/>
            <person name="Barlow D."/>
            <person name="Biffinger J."/>
            <person name="Kelley-Loughnane N."/>
            <person name="Varaljay V.A."/>
            <person name="Crookes-Goodson W.J."/>
        </authorList>
    </citation>
    <scope>NUCLEOTIDE SEQUENCE</scope>
    <source>
        <strain evidence="2">5307AH</strain>
    </source>
</reference>
<dbReference type="AlphaFoldDB" id="A0AAD9D0W7"/>
<name>A0AAD9D0W7_PAPLA</name>
<feature type="compositionally biased region" description="Basic and acidic residues" evidence="1">
    <location>
        <begin position="29"/>
        <end position="38"/>
    </location>
</feature>
<organism evidence="2 3">
    <name type="scientific">Papiliotrema laurentii</name>
    <name type="common">Cryptococcus laurentii</name>
    <dbReference type="NCBI Taxonomy" id="5418"/>
    <lineage>
        <taxon>Eukaryota</taxon>
        <taxon>Fungi</taxon>
        <taxon>Dikarya</taxon>
        <taxon>Basidiomycota</taxon>
        <taxon>Agaricomycotina</taxon>
        <taxon>Tremellomycetes</taxon>
        <taxon>Tremellales</taxon>
        <taxon>Rhynchogastremaceae</taxon>
        <taxon>Papiliotrema</taxon>
    </lineage>
</organism>
<feature type="region of interest" description="Disordered" evidence="1">
    <location>
        <begin position="1"/>
        <end position="85"/>
    </location>
</feature>
<evidence type="ECO:0000313" key="3">
    <source>
        <dbReference type="Proteomes" id="UP001182556"/>
    </source>
</evidence>
<evidence type="ECO:0000256" key="1">
    <source>
        <dbReference type="SAM" id="MobiDB-lite"/>
    </source>
</evidence>
<keyword evidence="3" id="KW-1185">Reference proteome</keyword>
<comment type="caution">
    <text evidence="2">The sequence shown here is derived from an EMBL/GenBank/DDBJ whole genome shotgun (WGS) entry which is preliminary data.</text>
</comment>
<feature type="compositionally biased region" description="Polar residues" evidence="1">
    <location>
        <begin position="43"/>
        <end position="54"/>
    </location>
</feature>
<accession>A0AAD9D0W7</accession>
<dbReference type="EMBL" id="JAODAN010000005">
    <property type="protein sequence ID" value="KAK1924128.1"/>
    <property type="molecule type" value="Genomic_DNA"/>
</dbReference>
<gene>
    <name evidence="2" type="ORF">DB88DRAFT_546193</name>
</gene>